<dbReference type="AlphaFoldDB" id="A0A918RDT1"/>
<dbReference type="EMBL" id="BMZD01000003">
    <property type="protein sequence ID" value="GGZ95147.1"/>
    <property type="molecule type" value="Genomic_DNA"/>
</dbReference>
<name>A0A918RDT1_9SPHN</name>
<accession>A0A918RDT1</accession>
<proteinExistence type="predicted"/>
<evidence type="ECO:0000313" key="1">
    <source>
        <dbReference type="EMBL" id="GGZ95147.1"/>
    </source>
</evidence>
<dbReference type="Proteomes" id="UP000634139">
    <property type="component" value="Unassembled WGS sequence"/>
</dbReference>
<keyword evidence="2" id="KW-1185">Reference proteome</keyword>
<protein>
    <submittedName>
        <fullName evidence="1">Uncharacterized protein</fullName>
    </submittedName>
</protein>
<comment type="caution">
    <text evidence="1">The sequence shown here is derived from an EMBL/GenBank/DDBJ whole genome shotgun (WGS) entry which is preliminary data.</text>
</comment>
<reference evidence="1" key="1">
    <citation type="journal article" date="2014" name="Int. J. Syst. Evol. Microbiol.">
        <title>Complete genome sequence of Corynebacterium casei LMG S-19264T (=DSM 44701T), isolated from a smear-ripened cheese.</title>
        <authorList>
            <consortium name="US DOE Joint Genome Institute (JGI-PGF)"/>
            <person name="Walter F."/>
            <person name="Albersmeier A."/>
            <person name="Kalinowski J."/>
            <person name="Ruckert C."/>
        </authorList>
    </citation>
    <scope>NUCLEOTIDE SEQUENCE</scope>
    <source>
        <strain evidence="1">KCTC 32422</strain>
    </source>
</reference>
<dbReference type="SUPFAM" id="SSF53474">
    <property type="entry name" value="alpha/beta-Hydrolases"/>
    <property type="match status" value="1"/>
</dbReference>
<gene>
    <name evidence="1" type="ORF">GCM10011617_13900</name>
</gene>
<sequence length="226" mass="23947">MKAASYPCPLPHCGSSTEYALAFDSGRMRRILLIPALLDEGNRMRRFSVEVMRRLDGAGFDCFLPDLPGTNESTVDLASVAPSDWHSATAAAASAFGATHVLAIRGGGLLWPEDLPGWHYGAVKGASLLRTLLRARVIAAREAGREETAEALLAEANERGIELAGYPLSAAMVRELSALAPTPRSNVQVIDQDLLGGSPLWLRAEPDEDAGQADALAAVIAMSLNA</sequence>
<organism evidence="1 2">
    <name type="scientific">Novosphingobium arvoryzae</name>
    <dbReference type="NCBI Taxonomy" id="1256514"/>
    <lineage>
        <taxon>Bacteria</taxon>
        <taxon>Pseudomonadati</taxon>
        <taxon>Pseudomonadota</taxon>
        <taxon>Alphaproteobacteria</taxon>
        <taxon>Sphingomonadales</taxon>
        <taxon>Sphingomonadaceae</taxon>
        <taxon>Novosphingobium</taxon>
    </lineage>
</organism>
<reference evidence="1" key="2">
    <citation type="submission" date="2020-09" db="EMBL/GenBank/DDBJ databases">
        <authorList>
            <person name="Sun Q."/>
            <person name="Kim S."/>
        </authorList>
    </citation>
    <scope>NUCLEOTIDE SEQUENCE</scope>
    <source>
        <strain evidence="1">KCTC 32422</strain>
    </source>
</reference>
<dbReference type="InterPro" id="IPR029058">
    <property type="entry name" value="AB_hydrolase_fold"/>
</dbReference>
<evidence type="ECO:0000313" key="2">
    <source>
        <dbReference type="Proteomes" id="UP000634139"/>
    </source>
</evidence>